<dbReference type="EMBL" id="WUBL01000143">
    <property type="protein sequence ID" value="KAF2964617.1"/>
    <property type="molecule type" value="Genomic_DNA"/>
</dbReference>
<feature type="domain" description="Protein kinase" evidence="2">
    <location>
        <begin position="201"/>
        <end position="557"/>
    </location>
</feature>
<comment type="caution">
    <text evidence="3">The sequence shown here is derived from an EMBL/GenBank/DDBJ whole genome shotgun (WGS) entry which is preliminary data.</text>
</comment>
<evidence type="ECO:0000259" key="2">
    <source>
        <dbReference type="PROSITE" id="PS50011"/>
    </source>
</evidence>
<dbReference type="InterPro" id="IPR000719">
    <property type="entry name" value="Prot_kinase_dom"/>
</dbReference>
<accession>A0A7C8N216</accession>
<protein>
    <recommendedName>
        <fullName evidence="2">Protein kinase domain-containing protein</fullName>
    </recommendedName>
</protein>
<dbReference type="PANTHER" id="PTHR24359">
    <property type="entry name" value="SERINE/THREONINE-PROTEIN KINASE SBK1"/>
    <property type="match status" value="1"/>
</dbReference>
<dbReference type="GO" id="GO:0005524">
    <property type="term" value="F:ATP binding"/>
    <property type="evidence" value="ECO:0007669"/>
    <property type="project" value="InterPro"/>
</dbReference>
<dbReference type="SMART" id="SM00220">
    <property type="entry name" value="S_TKc"/>
    <property type="match status" value="1"/>
</dbReference>
<dbReference type="Pfam" id="PF00069">
    <property type="entry name" value="Pkinase"/>
    <property type="match status" value="1"/>
</dbReference>
<dbReference type="PROSITE" id="PS00108">
    <property type="entry name" value="PROTEIN_KINASE_ST"/>
    <property type="match status" value="1"/>
</dbReference>
<evidence type="ECO:0000313" key="4">
    <source>
        <dbReference type="Proteomes" id="UP000481858"/>
    </source>
</evidence>
<reference evidence="3 4" key="1">
    <citation type="submission" date="2019-12" db="EMBL/GenBank/DDBJ databases">
        <title>Draft genome sequence of the ascomycete Xylaria multiplex DSM 110363.</title>
        <authorList>
            <person name="Buettner E."/>
            <person name="Kellner H."/>
        </authorList>
    </citation>
    <scope>NUCLEOTIDE SEQUENCE [LARGE SCALE GENOMIC DNA]</scope>
    <source>
        <strain evidence="3 4">DSM 110363</strain>
    </source>
</reference>
<proteinExistence type="predicted"/>
<dbReference type="SUPFAM" id="SSF56112">
    <property type="entry name" value="Protein kinase-like (PK-like)"/>
    <property type="match status" value="1"/>
</dbReference>
<dbReference type="CDD" id="cd00180">
    <property type="entry name" value="PKc"/>
    <property type="match status" value="1"/>
</dbReference>
<dbReference type="OrthoDB" id="1046782at2759"/>
<feature type="region of interest" description="Disordered" evidence="1">
    <location>
        <begin position="1"/>
        <end position="40"/>
    </location>
</feature>
<keyword evidence="4" id="KW-1185">Reference proteome</keyword>
<feature type="region of interest" description="Disordered" evidence="1">
    <location>
        <begin position="417"/>
        <end position="438"/>
    </location>
</feature>
<dbReference type="AlphaFoldDB" id="A0A7C8N216"/>
<feature type="compositionally biased region" description="Low complexity" evidence="1">
    <location>
        <begin position="1"/>
        <end position="37"/>
    </location>
</feature>
<evidence type="ECO:0000313" key="3">
    <source>
        <dbReference type="EMBL" id="KAF2964617.1"/>
    </source>
</evidence>
<sequence>MPSSSQWSLERSSQHSSSSNSLSLKSSAQSSQSSSSSTHDPAGLDLFDQLGSKVIKCGPGNHLFSQFSFLPPGALDDVVTKDTVKAQSFWFIFLKNSHFSQILERAKKVFAILVLCGHGELIWDLFKEGLQDGDLPLTESSKYSNILVSPKGKEFMSFSKKKKRAKILVRTFLEKQWLVLAPEFKMQGEHISVKANFPFPFYNIKQVTNYGTNTVYKGVLHSDYIVRIPSDYFSANRCLSHVNTYSKATNPPQDLEIAIKYFPNKVVFEKEKDNLVEIRKLNHPHLIRHIATCHQHVDTRDQDTATRDQDIATQDQTDFFYVIFPWANGGSLANFWEQYPKGFQDSKLPIWCLQQICGLVDALSELHKINCRHGDLKPENILYFKESNEPEGQYGTFVIADVGVSKVHQVETDLRDQNKGTNTKATTPCYEAPEAEGAQTAPRSRRYDMWSIGCILTEFLIWSLYGYKALDSFRDRRRETDGPFPQKVAYYKHTEENLLIVHPDVTDQLEKLKSDHRCAGDTGLTALAELISNNLLVINPRGRIDEKGLKHKVKEILQKAKENSSYLMKGIPDTSEARRPDG</sequence>
<dbReference type="PROSITE" id="PS50011">
    <property type="entry name" value="PROTEIN_KINASE_DOM"/>
    <property type="match status" value="1"/>
</dbReference>
<evidence type="ECO:0000256" key="1">
    <source>
        <dbReference type="SAM" id="MobiDB-lite"/>
    </source>
</evidence>
<dbReference type="PANTHER" id="PTHR24359:SF1">
    <property type="entry name" value="INHIBITOR OF NUCLEAR FACTOR KAPPA-B KINASE EPSILON SUBUNIT HOMOLOG 1-RELATED"/>
    <property type="match status" value="1"/>
</dbReference>
<organism evidence="3 4">
    <name type="scientific">Xylaria multiplex</name>
    <dbReference type="NCBI Taxonomy" id="323545"/>
    <lineage>
        <taxon>Eukaryota</taxon>
        <taxon>Fungi</taxon>
        <taxon>Dikarya</taxon>
        <taxon>Ascomycota</taxon>
        <taxon>Pezizomycotina</taxon>
        <taxon>Sordariomycetes</taxon>
        <taxon>Xylariomycetidae</taxon>
        <taxon>Xylariales</taxon>
        <taxon>Xylariaceae</taxon>
        <taxon>Xylaria</taxon>
    </lineage>
</organism>
<dbReference type="GO" id="GO:0004674">
    <property type="term" value="F:protein serine/threonine kinase activity"/>
    <property type="evidence" value="ECO:0007669"/>
    <property type="project" value="TreeGrafter"/>
</dbReference>
<dbReference type="Proteomes" id="UP000481858">
    <property type="component" value="Unassembled WGS sequence"/>
</dbReference>
<dbReference type="InterPro" id="IPR008271">
    <property type="entry name" value="Ser/Thr_kinase_AS"/>
</dbReference>
<dbReference type="InParanoid" id="A0A7C8N216"/>
<gene>
    <name evidence="3" type="ORF">GQX73_g8956</name>
</gene>
<dbReference type="InterPro" id="IPR011009">
    <property type="entry name" value="Kinase-like_dom_sf"/>
</dbReference>
<dbReference type="Gene3D" id="1.10.510.10">
    <property type="entry name" value="Transferase(Phosphotransferase) domain 1"/>
    <property type="match status" value="1"/>
</dbReference>
<name>A0A7C8N216_9PEZI</name>